<accession>A0A3G8YFB0</accession>
<reference evidence="3 4" key="1">
    <citation type="submission" date="2018-11" db="EMBL/GenBank/DDBJ databases">
        <title>Deinococcus shelandsis sp. nov., isolated from South Shetland Islands soil of Antarctica.</title>
        <authorList>
            <person name="Tian J."/>
        </authorList>
    </citation>
    <scope>NUCLEOTIDE SEQUENCE [LARGE SCALE GENOMIC DNA]</scope>
    <source>
        <strain evidence="3 4">S14-83T</strain>
    </source>
</reference>
<dbReference type="InterPro" id="IPR015002">
    <property type="entry name" value="T6SS_Tdi1_C"/>
</dbReference>
<evidence type="ECO:0000259" key="1">
    <source>
        <dbReference type="Pfam" id="PF08887"/>
    </source>
</evidence>
<dbReference type="Pfam" id="PF08887">
    <property type="entry name" value="GAD-like"/>
    <property type="match status" value="1"/>
</dbReference>
<dbReference type="EMBL" id="CP034183">
    <property type="protein sequence ID" value="AZI43663.1"/>
    <property type="molecule type" value="Genomic_DNA"/>
</dbReference>
<organism evidence="3 4">
    <name type="scientific">Deinococcus psychrotolerans</name>
    <dbReference type="NCBI Taxonomy" id="2489213"/>
    <lineage>
        <taxon>Bacteria</taxon>
        <taxon>Thermotogati</taxon>
        <taxon>Deinococcota</taxon>
        <taxon>Deinococci</taxon>
        <taxon>Deinococcales</taxon>
        <taxon>Deinococcaceae</taxon>
        <taxon>Deinococcus</taxon>
    </lineage>
</organism>
<dbReference type="KEGG" id="dph:EHF33_13640"/>
<dbReference type="AlphaFoldDB" id="A0A3G8YFB0"/>
<feature type="domain" description="GAD-related" evidence="1">
    <location>
        <begin position="25"/>
        <end position="86"/>
    </location>
</feature>
<evidence type="ECO:0000313" key="3">
    <source>
        <dbReference type="EMBL" id="AZI43663.1"/>
    </source>
</evidence>
<proteinExistence type="predicted"/>
<dbReference type="RefSeq" id="WP_124872594.1">
    <property type="nucleotide sequence ID" value="NZ_CP034183.1"/>
</dbReference>
<dbReference type="InterPro" id="IPR014983">
    <property type="entry name" value="GAD-rel"/>
</dbReference>
<feature type="domain" description="T6SS immunity protein Tdi1 C-terminal" evidence="2">
    <location>
        <begin position="121"/>
        <end position="178"/>
    </location>
</feature>
<gene>
    <name evidence="3" type="ORF">EHF33_13640</name>
</gene>
<dbReference type="Proteomes" id="UP000276417">
    <property type="component" value="Chromosome 1"/>
</dbReference>
<name>A0A3G8YFB0_9DEIO</name>
<sequence length="178" mass="20852">MSQEAIEVFKDRFGSLRDTEECPVEFANIFPHEIFNFWQEVGFGRRSDGFIWLVNPQEFQWVLEIFDLPEYIPFARNSFDEIYVLDQTGSCYRFSASDAEACKITVDFETTLLTISRASSTDDELFYKRHKEMWDSGKRIEKDQCYCFSPAIPLGGDEETSDIYVGDIRVYFELLSQM</sequence>
<keyword evidence="4" id="KW-1185">Reference proteome</keyword>
<evidence type="ECO:0000259" key="2">
    <source>
        <dbReference type="Pfam" id="PF08906"/>
    </source>
</evidence>
<protein>
    <submittedName>
        <fullName evidence="3">DUF1851 domain-containing protein</fullName>
    </submittedName>
</protein>
<dbReference type="Pfam" id="PF08906">
    <property type="entry name" value="T6SS_Tdi1_C"/>
    <property type="match status" value="1"/>
</dbReference>
<evidence type="ECO:0000313" key="4">
    <source>
        <dbReference type="Proteomes" id="UP000276417"/>
    </source>
</evidence>
<dbReference type="OrthoDB" id="64324at2"/>